<dbReference type="GO" id="GO:0005886">
    <property type="term" value="C:plasma membrane"/>
    <property type="evidence" value="ECO:0007669"/>
    <property type="project" value="UniProtKB-SubCell"/>
</dbReference>
<evidence type="ECO:0000256" key="6">
    <source>
        <dbReference type="ARBA" id="ARBA00022989"/>
    </source>
</evidence>
<dbReference type="GO" id="GO:0015818">
    <property type="term" value="P:isoleucine transport"/>
    <property type="evidence" value="ECO:0007669"/>
    <property type="project" value="TreeGrafter"/>
</dbReference>
<keyword evidence="2" id="KW-0813">Transport</keyword>
<reference evidence="9" key="1">
    <citation type="submission" date="2019-08" db="EMBL/GenBank/DDBJ databases">
        <authorList>
            <person name="Kucharzyk K."/>
            <person name="Murdoch R.W."/>
            <person name="Higgins S."/>
            <person name="Loffler F."/>
        </authorList>
    </citation>
    <scope>NUCLEOTIDE SEQUENCE</scope>
</reference>
<dbReference type="InterPro" id="IPR004685">
    <property type="entry name" value="Brnchd-chn_aa_trnsp_Livcs"/>
</dbReference>
<keyword evidence="4 8" id="KW-0812">Transmembrane</keyword>
<dbReference type="GO" id="GO:0005304">
    <property type="term" value="F:L-valine transmembrane transporter activity"/>
    <property type="evidence" value="ECO:0007669"/>
    <property type="project" value="TreeGrafter"/>
</dbReference>
<evidence type="ECO:0000256" key="3">
    <source>
        <dbReference type="ARBA" id="ARBA00022475"/>
    </source>
</evidence>
<evidence type="ECO:0000256" key="4">
    <source>
        <dbReference type="ARBA" id="ARBA00022692"/>
    </source>
</evidence>
<evidence type="ECO:0000256" key="2">
    <source>
        <dbReference type="ARBA" id="ARBA00022448"/>
    </source>
</evidence>
<keyword evidence="6 8" id="KW-1133">Transmembrane helix</keyword>
<gene>
    <name evidence="9" type="ORF">SDC9_143297</name>
</gene>
<dbReference type="GO" id="GO:0015820">
    <property type="term" value="P:L-leucine transport"/>
    <property type="evidence" value="ECO:0007669"/>
    <property type="project" value="TreeGrafter"/>
</dbReference>
<feature type="transmembrane region" description="Helical" evidence="8">
    <location>
        <begin position="48"/>
        <end position="65"/>
    </location>
</feature>
<dbReference type="PANTHER" id="PTHR30588:SF0">
    <property type="entry name" value="BRANCHED-CHAIN AMINO ACID PERMEASE BRNQ"/>
    <property type="match status" value="1"/>
</dbReference>
<evidence type="ECO:0000256" key="5">
    <source>
        <dbReference type="ARBA" id="ARBA00022970"/>
    </source>
</evidence>
<feature type="transmembrane region" description="Helical" evidence="8">
    <location>
        <begin position="77"/>
        <end position="97"/>
    </location>
</feature>
<dbReference type="GO" id="GO:0015190">
    <property type="term" value="F:L-leucine transmembrane transporter activity"/>
    <property type="evidence" value="ECO:0007669"/>
    <property type="project" value="TreeGrafter"/>
</dbReference>
<dbReference type="PANTHER" id="PTHR30588">
    <property type="entry name" value="BRANCHED-CHAIN AMINO ACID TRANSPORT SYSTEM 2 CARRIER PROTEIN"/>
    <property type="match status" value="1"/>
</dbReference>
<proteinExistence type="predicted"/>
<evidence type="ECO:0000256" key="1">
    <source>
        <dbReference type="ARBA" id="ARBA00004651"/>
    </source>
</evidence>
<dbReference type="GO" id="GO:0015188">
    <property type="term" value="F:L-isoleucine transmembrane transporter activity"/>
    <property type="evidence" value="ECO:0007669"/>
    <property type="project" value="TreeGrafter"/>
</dbReference>
<dbReference type="Pfam" id="PF05525">
    <property type="entry name" value="Branch_AA_trans"/>
    <property type="match status" value="1"/>
</dbReference>
<keyword evidence="3" id="KW-1003">Cell membrane</keyword>
<keyword evidence="5" id="KW-0029">Amino-acid transport</keyword>
<evidence type="ECO:0000256" key="7">
    <source>
        <dbReference type="ARBA" id="ARBA00023136"/>
    </source>
</evidence>
<organism evidence="9">
    <name type="scientific">bioreactor metagenome</name>
    <dbReference type="NCBI Taxonomy" id="1076179"/>
    <lineage>
        <taxon>unclassified sequences</taxon>
        <taxon>metagenomes</taxon>
        <taxon>ecological metagenomes</taxon>
    </lineage>
</organism>
<comment type="subcellular location">
    <subcellularLocation>
        <location evidence="1">Cell membrane</location>
        <topology evidence="1">Multi-pass membrane protein</topology>
    </subcellularLocation>
</comment>
<comment type="caution">
    <text evidence="9">The sequence shown here is derived from an EMBL/GenBank/DDBJ whole genome shotgun (WGS) entry which is preliminary data.</text>
</comment>
<name>A0A645E2Z3_9ZZZZ</name>
<feature type="transmembrane region" description="Helical" evidence="8">
    <location>
        <begin position="122"/>
        <end position="139"/>
    </location>
</feature>
<protein>
    <recommendedName>
        <fullName evidence="10">Branched-chain amino acid transport system carrier protein</fullName>
    </recommendedName>
</protein>
<evidence type="ECO:0000313" key="9">
    <source>
        <dbReference type="EMBL" id="MPM96140.1"/>
    </source>
</evidence>
<evidence type="ECO:0008006" key="10">
    <source>
        <dbReference type="Google" id="ProtNLM"/>
    </source>
</evidence>
<dbReference type="AlphaFoldDB" id="A0A645E2Z3"/>
<accession>A0A645E2Z3</accession>
<dbReference type="EMBL" id="VSSQ01042544">
    <property type="protein sequence ID" value="MPM96140.1"/>
    <property type="molecule type" value="Genomic_DNA"/>
</dbReference>
<evidence type="ECO:0000256" key="8">
    <source>
        <dbReference type="SAM" id="Phobius"/>
    </source>
</evidence>
<keyword evidence="7 8" id="KW-0472">Membrane</keyword>
<feature type="transmembrane region" description="Helical" evidence="8">
    <location>
        <begin position="22"/>
        <end position="42"/>
    </location>
</feature>
<sequence length="151" mass="16710">MTSGCAEFFVDITDGKIEYKKISISILVLSTIFGCMGLSSILEFLGPILDGIYPAAIVLVIYYALMPNNQSERNLKACCFAMTTALVFGMIDTIYSYGIKLNIDLGIINSLYKILPLSSEKLAWVPWTILAAIIGYFVFRTDKQKIGEVVN</sequence>